<dbReference type="Proteomes" id="UP001060215">
    <property type="component" value="Chromosome 8"/>
</dbReference>
<comment type="caution">
    <text evidence="1">The sequence shown here is derived from an EMBL/GenBank/DDBJ whole genome shotgun (WGS) entry which is preliminary data.</text>
</comment>
<proteinExistence type="predicted"/>
<protein>
    <submittedName>
        <fullName evidence="1">Uncharacterized protein</fullName>
    </submittedName>
</protein>
<gene>
    <name evidence="1" type="ORF">LOK49_LG09G02631</name>
</gene>
<name>A0ACC0GIW3_9ERIC</name>
<keyword evidence="2" id="KW-1185">Reference proteome</keyword>
<reference evidence="1 2" key="1">
    <citation type="journal article" date="2022" name="Plant J.">
        <title>Chromosome-level genome of Camellia lanceoleosa provides a valuable resource for understanding genome evolution and self-incompatibility.</title>
        <authorList>
            <person name="Gong W."/>
            <person name="Xiao S."/>
            <person name="Wang L."/>
            <person name="Liao Z."/>
            <person name="Chang Y."/>
            <person name="Mo W."/>
            <person name="Hu G."/>
            <person name="Li W."/>
            <person name="Zhao G."/>
            <person name="Zhu H."/>
            <person name="Hu X."/>
            <person name="Ji K."/>
            <person name="Xiang X."/>
            <person name="Song Q."/>
            <person name="Yuan D."/>
            <person name="Jin S."/>
            <person name="Zhang L."/>
        </authorList>
    </citation>
    <scope>NUCLEOTIDE SEQUENCE [LARGE SCALE GENOMIC DNA]</scope>
    <source>
        <strain evidence="1">SQ_2022a</strain>
    </source>
</reference>
<sequence length="177" mass="19015">MTTTAASMAPPPPPQPPNPNPNPHQSPSPPPPRNQPIKPRKSSLVSPMTKKPTHQSLIVPPNPHLPLLASTNPPPLLLLRLTRSLLPRTASHLLLPLSSPMSSPKPAPIGGILKEIDELDDDEEGIEKRGNFEREKDDATARLGSIGLGKGRDSSGSLIPDQATINAIRAKRERLSK</sequence>
<evidence type="ECO:0000313" key="1">
    <source>
        <dbReference type="EMBL" id="KAI8001112.1"/>
    </source>
</evidence>
<accession>A0ACC0GIW3</accession>
<dbReference type="EMBL" id="CM045765">
    <property type="protein sequence ID" value="KAI8001112.1"/>
    <property type="molecule type" value="Genomic_DNA"/>
</dbReference>
<evidence type="ECO:0000313" key="2">
    <source>
        <dbReference type="Proteomes" id="UP001060215"/>
    </source>
</evidence>
<organism evidence="1 2">
    <name type="scientific">Camellia lanceoleosa</name>
    <dbReference type="NCBI Taxonomy" id="1840588"/>
    <lineage>
        <taxon>Eukaryota</taxon>
        <taxon>Viridiplantae</taxon>
        <taxon>Streptophyta</taxon>
        <taxon>Embryophyta</taxon>
        <taxon>Tracheophyta</taxon>
        <taxon>Spermatophyta</taxon>
        <taxon>Magnoliopsida</taxon>
        <taxon>eudicotyledons</taxon>
        <taxon>Gunneridae</taxon>
        <taxon>Pentapetalae</taxon>
        <taxon>asterids</taxon>
        <taxon>Ericales</taxon>
        <taxon>Theaceae</taxon>
        <taxon>Camellia</taxon>
    </lineage>
</organism>